<proteinExistence type="predicted"/>
<reference evidence="3 4" key="1">
    <citation type="journal article" date="2024" name="J Genomics">
        <title>Draft genome sequencing and assembly of Favolaschia claudopus CIRM-BRFM 2984 isolated from oak limbs.</title>
        <authorList>
            <person name="Navarro D."/>
            <person name="Drula E."/>
            <person name="Chaduli D."/>
            <person name="Cazenave R."/>
            <person name="Ahrendt S."/>
            <person name="Wang J."/>
            <person name="Lipzen A."/>
            <person name="Daum C."/>
            <person name="Barry K."/>
            <person name="Grigoriev I.V."/>
            <person name="Favel A."/>
            <person name="Rosso M.N."/>
            <person name="Martin F."/>
        </authorList>
    </citation>
    <scope>NUCLEOTIDE SEQUENCE [LARGE SCALE GENOMIC DNA]</scope>
    <source>
        <strain evidence="3 4">CIRM-BRFM 2984</strain>
    </source>
</reference>
<organism evidence="3 4">
    <name type="scientific">Favolaschia claudopus</name>
    <dbReference type="NCBI Taxonomy" id="2862362"/>
    <lineage>
        <taxon>Eukaryota</taxon>
        <taxon>Fungi</taxon>
        <taxon>Dikarya</taxon>
        <taxon>Basidiomycota</taxon>
        <taxon>Agaricomycotina</taxon>
        <taxon>Agaricomycetes</taxon>
        <taxon>Agaricomycetidae</taxon>
        <taxon>Agaricales</taxon>
        <taxon>Marasmiineae</taxon>
        <taxon>Mycenaceae</taxon>
        <taxon>Favolaschia</taxon>
    </lineage>
</organism>
<feature type="transmembrane region" description="Helical" evidence="2">
    <location>
        <begin position="42"/>
        <end position="61"/>
    </location>
</feature>
<sequence>MLRARSRSSQLLTSEEQSKASNSPRQADHRMDRGGTADIRSFKLKFALLSVLCVAVVYILWAKNLEARQTLQQKKSHQVLASSLGLAELETSPDPDERSYSYVSGPQRPPLVTRIPEVTSRQPDICDSRPCRFLLPLRIGEQESKARIHFVEILQLAQRLDRILVLPNVGKSRIGACFKFGFESYYDLEKLTQDLLPAAVTVKMDIFRRWVNHAHAPSAQMVFLSAKEESQSDVDFFNDDMSIRLYDKADSLPQCVSRFSSLRTDAHAQLHIHLMPHTHGHPINASILDALTRPAIQIAAASSPTSTDPDVLVVSWDLRHRIFPVTLSSPILHYSPRLHALATALAPPSGYVMVHWRMESVPPANLPQCAHALVNTLTRLNLPASDTRTIWFASDYPQPIHGTAKTKSGTFRDVGPLHAQAVGIFRDAFAEGGKLAGWEVVELTDETMTVATREADGEWDAELLEDAGVRAIVDKIIGVQATLFVSGTPQCSRTSSFTAQVIDGRRAIIELGRERRKVLGGELPLLQNIVEHFG</sequence>
<keyword evidence="2" id="KW-1133">Transmembrane helix</keyword>
<dbReference type="Proteomes" id="UP001362999">
    <property type="component" value="Unassembled WGS sequence"/>
</dbReference>
<dbReference type="Gene3D" id="3.40.50.11350">
    <property type="match status" value="1"/>
</dbReference>
<comment type="caution">
    <text evidence="3">The sequence shown here is derived from an EMBL/GenBank/DDBJ whole genome shotgun (WGS) entry which is preliminary data.</text>
</comment>
<keyword evidence="2" id="KW-0812">Transmembrane</keyword>
<evidence type="ECO:0000256" key="1">
    <source>
        <dbReference type="SAM" id="MobiDB-lite"/>
    </source>
</evidence>
<feature type="compositionally biased region" description="Polar residues" evidence="1">
    <location>
        <begin position="7"/>
        <end position="25"/>
    </location>
</feature>
<evidence type="ECO:0000256" key="2">
    <source>
        <dbReference type="SAM" id="Phobius"/>
    </source>
</evidence>
<evidence type="ECO:0000313" key="4">
    <source>
        <dbReference type="Proteomes" id="UP001362999"/>
    </source>
</evidence>
<feature type="region of interest" description="Disordered" evidence="1">
    <location>
        <begin position="1"/>
        <end position="33"/>
    </location>
</feature>
<dbReference type="EMBL" id="JAWWNJ010000097">
    <property type="protein sequence ID" value="KAK6996537.1"/>
    <property type="molecule type" value="Genomic_DNA"/>
</dbReference>
<name>A0AAV9ZZZ3_9AGAR</name>
<protein>
    <submittedName>
        <fullName evidence="3">Uncharacterized protein</fullName>
    </submittedName>
</protein>
<keyword evidence="4" id="KW-1185">Reference proteome</keyword>
<evidence type="ECO:0000313" key="3">
    <source>
        <dbReference type="EMBL" id="KAK6996537.1"/>
    </source>
</evidence>
<dbReference type="AlphaFoldDB" id="A0AAV9ZZZ3"/>
<accession>A0AAV9ZZZ3</accession>
<gene>
    <name evidence="3" type="ORF">R3P38DRAFT_3287728</name>
</gene>
<keyword evidence="2" id="KW-0472">Membrane</keyword>